<dbReference type="EMBL" id="JALXKZ020000004">
    <property type="protein sequence ID" value="MCV7628458.1"/>
    <property type="molecule type" value="Genomic_DNA"/>
</dbReference>
<dbReference type="Proteomes" id="UP001205867">
    <property type="component" value="Unassembled WGS sequence"/>
</dbReference>
<name>A0AAP3AIB5_MICLU</name>
<accession>A0AAP3AIB5</accession>
<dbReference type="SUPFAM" id="SSF56784">
    <property type="entry name" value="HAD-like"/>
    <property type="match status" value="1"/>
</dbReference>
<dbReference type="Gene3D" id="3.40.50.1000">
    <property type="entry name" value="HAD superfamily/HAD-like"/>
    <property type="match status" value="1"/>
</dbReference>
<evidence type="ECO:0000313" key="1">
    <source>
        <dbReference type="EMBL" id="MCV7628458.1"/>
    </source>
</evidence>
<protein>
    <submittedName>
        <fullName evidence="1">Haloacid dehalogenase</fullName>
    </submittedName>
</protein>
<organism evidence="1 2">
    <name type="scientific">Micrococcus luteus</name>
    <name type="common">Micrococcus lysodeikticus</name>
    <dbReference type="NCBI Taxonomy" id="1270"/>
    <lineage>
        <taxon>Bacteria</taxon>
        <taxon>Bacillati</taxon>
        <taxon>Actinomycetota</taxon>
        <taxon>Actinomycetes</taxon>
        <taxon>Micrococcales</taxon>
        <taxon>Micrococcaceae</taxon>
        <taxon>Micrococcus</taxon>
    </lineage>
</organism>
<evidence type="ECO:0000313" key="2">
    <source>
        <dbReference type="Proteomes" id="UP001205867"/>
    </source>
</evidence>
<comment type="caution">
    <text evidence="1">The sequence shown here is derived from an EMBL/GenBank/DDBJ whole genome shotgun (WGS) entry which is preliminary data.</text>
</comment>
<gene>
    <name evidence="1" type="ORF">M3A82_003740</name>
</gene>
<reference evidence="1" key="1">
    <citation type="submission" date="2023-06" db="EMBL/GenBank/DDBJ databases">
        <title>lsaBGC provides a comprehensive framework for evolutionary analysis of biosynthetic gene clusters within focal taxa.</title>
        <authorList>
            <person name="Salamzade R."/>
            <person name="Sandstrom S."/>
            <person name="Kalan L.R."/>
        </authorList>
    </citation>
    <scope>NUCLEOTIDE SEQUENCE</scope>
    <source>
        <strain evidence="1">P3-SID899</strain>
    </source>
</reference>
<dbReference type="AlphaFoldDB" id="A0AAP3AIB5"/>
<dbReference type="Gene3D" id="3.90.1070.10">
    <property type="match status" value="1"/>
</dbReference>
<sequence>MRTPSPIGLLLDVDGPVASTETRTVPEGIIDVLVRLARRGVPVGFNTGRSTDFLLHSVIAPLREAGLPDDAPFHAVCEKGAVWFPFSAVPSGDLPDVTVDGTAPDWLRTDPDMAIDADTRDAIWALNDERAGELQFTDRTKLAMVSLEKTVGADQTEYERVRDDVAAGVEDLLAERGLAEDVRVAPSVISVDVEHRSSGKDLGVERCFDLLAEAGTPVPERWLTAGDSRSDYAMADRLDERGLAVEHMDVRPADGVPEKPYGVVTAAILAERGIGDADDVHERAGESLLRWVERDLLR</sequence>
<proteinExistence type="predicted"/>
<dbReference type="InterPro" id="IPR036412">
    <property type="entry name" value="HAD-like_sf"/>
</dbReference>
<dbReference type="InterPro" id="IPR023214">
    <property type="entry name" value="HAD_sf"/>
</dbReference>